<organism evidence="2 3">
    <name type="scientific">Steinernema glaseri</name>
    <dbReference type="NCBI Taxonomy" id="37863"/>
    <lineage>
        <taxon>Eukaryota</taxon>
        <taxon>Metazoa</taxon>
        <taxon>Ecdysozoa</taxon>
        <taxon>Nematoda</taxon>
        <taxon>Chromadorea</taxon>
        <taxon>Rhabditida</taxon>
        <taxon>Tylenchina</taxon>
        <taxon>Panagrolaimomorpha</taxon>
        <taxon>Strongyloidoidea</taxon>
        <taxon>Steinernematidae</taxon>
        <taxon>Steinernema</taxon>
    </lineage>
</organism>
<evidence type="ECO:0000256" key="1">
    <source>
        <dbReference type="SAM" id="MobiDB-lite"/>
    </source>
</evidence>
<feature type="region of interest" description="Disordered" evidence="1">
    <location>
        <begin position="181"/>
        <end position="203"/>
    </location>
</feature>
<reference evidence="3" key="1">
    <citation type="submission" date="2016-11" db="UniProtKB">
        <authorList>
            <consortium name="WormBaseParasite"/>
        </authorList>
    </citation>
    <scope>IDENTIFICATION</scope>
</reference>
<keyword evidence="2" id="KW-1185">Reference proteome</keyword>
<dbReference type="AlphaFoldDB" id="A0A1I7Y353"/>
<sequence length="332" mass="39903">MDRRRESSTLTTCTDSRHSFRYGKVVNQGAGRIRRTIELEVPPPGGYRLEHVDKFFPVFCEQFATSPTSRISRNVMNDEFNVIIQMRFKKSVEENESSFYYNEYGKGRTVEEAEKHARLAVIRRLYKEELIHEIQLESYKLRKQKEKDIWQVFEIECEQRYQQMLEKECWYTEPPEWSTCEASKTKNESQTSSSQMDQQAQPEKRYEFPFEIKKLEPKGFLRSTLYKSNVCEHRMVFHECFLCQPKFNFFLQLFKKVLYSANPFESGIMQTIGEISHDEVDYIMNPGRYCQIMKLRPVNKEEIRCTLRRELQKTLLDYYREQSLPLSFLFRR</sequence>
<proteinExistence type="predicted"/>
<accession>A0A1I7Y353</accession>
<dbReference type="WBParaSite" id="L893_g12260.t1">
    <property type="protein sequence ID" value="L893_g12260.t1"/>
    <property type="gene ID" value="L893_g12260"/>
</dbReference>
<evidence type="ECO:0000313" key="2">
    <source>
        <dbReference type="Proteomes" id="UP000095287"/>
    </source>
</evidence>
<evidence type="ECO:0000313" key="3">
    <source>
        <dbReference type="WBParaSite" id="L893_g12260.t1"/>
    </source>
</evidence>
<dbReference type="Proteomes" id="UP000095287">
    <property type="component" value="Unplaced"/>
</dbReference>
<protein>
    <submittedName>
        <fullName evidence="3">DRBM domain-containing protein</fullName>
    </submittedName>
</protein>
<name>A0A1I7Y353_9BILA</name>
<feature type="compositionally biased region" description="Polar residues" evidence="1">
    <location>
        <begin position="188"/>
        <end position="201"/>
    </location>
</feature>